<dbReference type="Proteomes" id="UP000190230">
    <property type="component" value="Unassembled WGS sequence"/>
</dbReference>
<dbReference type="EMBL" id="FUYY01000002">
    <property type="protein sequence ID" value="SKB49911.1"/>
    <property type="molecule type" value="Genomic_DNA"/>
</dbReference>
<protein>
    <submittedName>
        <fullName evidence="1">Uncharacterized protein</fullName>
    </submittedName>
</protein>
<keyword evidence="2" id="KW-1185">Reference proteome</keyword>
<evidence type="ECO:0000313" key="2">
    <source>
        <dbReference type="Proteomes" id="UP000190230"/>
    </source>
</evidence>
<proteinExistence type="predicted"/>
<dbReference type="AlphaFoldDB" id="A0A1T5BRY5"/>
<accession>A0A1T5BRY5</accession>
<gene>
    <name evidence="1" type="ORF">SAMN05660776_1426</name>
</gene>
<dbReference type="STRING" id="241145.SAMN05660776_1426"/>
<sequence>MPVLSPKTLLVFCHVVQVNYLGASALGIRCKQISNFEASLGVLHPLAVPIKTKTATHNQIMCLRFSN</sequence>
<reference evidence="2" key="1">
    <citation type="submission" date="2017-02" db="EMBL/GenBank/DDBJ databases">
        <authorList>
            <person name="Varghese N."/>
            <person name="Submissions S."/>
        </authorList>
    </citation>
    <scope>NUCLEOTIDE SEQUENCE [LARGE SCALE GENOMIC DNA]</scope>
    <source>
        <strain evidence="2">DSM 23405</strain>
    </source>
</reference>
<evidence type="ECO:0000313" key="1">
    <source>
        <dbReference type="EMBL" id="SKB49911.1"/>
    </source>
</evidence>
<name>A0A1T5BRY5_9FLAO</name>
<organism evidence="1 2">
    <name type="scientific">Salegentibacter holothuriorum</name>
    <dbReference type="NCBI Taxonomy" id="241145"/>
    <lineage>
        <taxon>Bacteria</taxon>
        <taxon>Pseudomonadati</taxon>
        <taxon>Bacteroidota</taxon>
        <taxon>Flavobacteriia</taxon>
        <taxon>Flavobacteriales</taxon>
        <taxon>Flavobacteriaceae</taxon>
        <taxon>Salegentibacter</taxon>
    </lineage>
</organism>